<sequence length="52" mass="5871">MAAQIPESDQIKQFKEFLGTYNKLTETHFLDLKPEETTSKTGLVGQQDGSRL</sequence>
<keyword evidence="2" id="KW-1185">Reference proteome</keyword>
<dbReference type="Gene3D" id="1.10.287.810">
    <property type="entry name" value="Mitochondrial import inner membrane translocase subunit tim13 like domains"/>
    <property type="match status" value="1"/>
</dbReference>
<accession>A0A8C5XTH5</accession>
<protein>
    <submittedName>
        <fullName evidence="1">Uncharacterized protein</fullName>
    </submittedName>
</protein>
<reference evidence="1" key="2">
    <citation type="submission" date="2025-08" db="UniProtKB">
        <authorList>
            <consortium name="Ensembl"/>
        </authorList>
    </citation>
    <scope>IDENTIFICATION</scope>
</reference>
<dbReference type="Proteomes" id="UP000694394">
    <property type="component" value="Chromosome 8"/>
</dbReference>
<dbReference type="GeneTree" id="ENSGT00950000183519"/>
<proteinExistence type="predicted"/>
<evidence type="ECO:0000313" key="2">
    <source>
        <dbReference type="Proteomes" id="UP000694394"/>
    </source>
</evidence>
<dbReference type="Ensembl" id="ENSMICT00000068194.1">
    <property type="protein sequence ID" value="ENSMICP00000041014.1"/>
    <property type="gene ID" value="ENSMICG00000045034.1"/>
</dbReference>
<dbReference type="EMBL" id="ABDC03010916">
    <property type="status" value="NOT_ANNOTATED_CDS"/>
    <property type="molecule type" value="Genomic_DNA"/>
</dbReference>
<dbReference type="AlphaFoldDB" id="A0A8C5XTH5"/>
<organism evidence="1 2">
    <name type="scientific">Microcebus murinus</name>
    <name type="common">Gray mouse lemur</name>
    <name type="synonym">Lemur murinus</name>
    <dbReference type="NCBI Taxonomy" id="30608"/>
    <lineage>
        <taxon>Eukaryota</taxon>
        <taxon>Metazoa</taxon>
        <taxon>Chordata</taxon>
        <taxon>Craniata</taxon>
        <taxon>Vertebrata</taxon>
        <taxon>Euteleostomi</taxon>
        <taxon>Mammalia</taxon>
        <taxon>Eutheria</taxon>
        <taxon>Euarchontoglires</taxon>
        <taxon>Primates</taxon>
        <taxon>Strepsirrhini</taxon>
        <taxon>Lemuriformes</taxon>
        <taxon>Cheirogaleidae</taxon>
        <taxon>Microcebus</taxon>
    </lineage>
</organism>
<reference evidence="1" key="1">
    <citation type="submission" date="2016-12" db="EMBL/GenBank/DDBJ databases">
        <title>Mouse lemur reference genome and diversity panel.</title>
        <authorList>
            <person name="Harris R."/>
            <person name="Larsen P."/>
            <person name="Liu Y."/>
            <person name="Hughes D.S."/>
            <person name="Murali S."/>
            <person name="Raveendran M."/>
            <person name="Korchina V."/>
            <person name="Wang M."/>
            <person name="Jhangiani S."/>
            <person name="Bandaranaike D."/>
            <person name="Bellair M."/>
            <person name="Blankenburg K."/>
            <person name="Chao H."/>
            <person name="Dahdouli M."/>
            <person name="Dinh H."/>
            <person name="Doddapaneni H."/>
            <person name="English A."/>
            <person name="Firestine M."/>
            <person name="Gnanaolivu R."/>
            <person name="Gross S."/>
            <person name="Hernandez B."/>
            <person name="Javaid M."/>
            <person name="Jayaseelan J."/>
            <person name="Jones J."/>
            <person name="Khan Z."/>
            <person name="Kovar C."/>
            <person name="Kurapati P."/>
            <person name="Le B."/>
            <person name="Lee S."/>
            <person name="Li M."/>
            <person name="Mathew T."/>
            <person name="Narasimhan A."/>
            <person name="Ngo D."/>
            <person name="Nguyen L."/>
            <person name="Okwuonu G."/>
            <person name="Ongeri F."/>
            <person name="Osuji N."/>
            <person name="Pu L.-L."/>
            <person name="Puazo M."/>
            <person name="Quiroz J."/>
            <person name="Raj R."/>
            <person name="Rajbhandari K."/>
            <person name="Reid J.G."/>
            <person name="Santibanez J."/>
            <person name="Sexton D."/>
            <person name="Skinner E."/>
            <person name="Vee V."/>
            <person name="Weissenberger G."/>
            <person name="Wu Y."/>
            <person name="Xin Y."/>
            <person name="Han Y."/>
            <person name="Campbell C."/>
            <person name="Brown A."/>
            <person name="Sullivan B."/>
            <person name="Shelton J."/>
            <person name="Brown S."/>
            <person name="Dudchenko O."/>
            <person name="Machol I."/>
            <person name="Durand N."/>
            <person name="Shamim M."/>
            <person name="Lieberman A."/>
            <person name="Muzny D.M."/>
            <person name="Richards S."/>
            <person name="Yoder A."/>
            <person name="Worley K.C."/>
            <person name="Rogers J."/>
            <person name="Gibbs R.A."/>
        </authorList>
    </citation>
    <scope>NUCLEOTIDE SEQUENCE [LARGE SCALE GENOMIC DNA]</scope>
</reference>
<name>A0A8C5XTH5_MICMU</name>
<evidence type="ECO:0000313" key="1">
    <source>
        <dbReference type="Ensembl" id="ENSMICP00000041014.1"/>
    </source>
</evidence>
<dbReference type="InterPro" id="IPR035427">
    <property type="entry name" value="Tim10-like_dom_sf"/>
</dbReference>
<reference evidence="1" key="3">
    <citation type="submission" date="2025-09" db="UniProtKB">
        <authorList>
            <consortium name="Ensembl"/>
        </authorList>
    </citation>
    <scope>IDENTIFICATION</scope>
</reference>